<dbReference type="PANTHER" id="PTHR28216:SF1">
    <property type="entry name" value="DASH COMPLEX SUBUNIT DUO1"/>
    <property type="match status" value="1"/>
</dbReference>
<evidence type="ECO:0000256" key="19">
    <source>
        <dbReference type="SAM" id="MobiDB-lite"/>
    </source>
</evidence>
<comment type="caution">
    <text evidence="20">The sequence shown here is derived from an EMBL/GenBank/DDBJ whole genome shotgun (WGS) entry which is preliminary data.</text>
</comment>
<dbReference type="PANTHER" id="PTHR28216">
    <property type="entry name" value="DASH COMPLEX SUBUNIT DUO1"/>
    <property type="match status" value="1"/>
</dbReference>
<evidence type="ECO:0000256" key="16">
    <source>
        <dbReference type="ARBA" id="ARBA00023328"/>
    </source>
</evidence>
<dbReference type="GO" id="GO:0042729">
    <property type="term" value="C:DASH complex"/>
    <property type="evidence" value="ECO:0007669"/>
    <property type="project" value="InterPro"/>
</dbReference>
<feature type="region of interest" description="Disordered" evidence="19">
    <location>
        <begin position="1"/>
        <end position="48"/>
    </location>
</feature>
<comment type="subcellular location">
    <subcellularLocation>
        <location evidence="3">Chromosome</location>
        <location evidence="3">Centromere</location>
        <location evidence="3">Kinetochore</location>
    </subcellularLocation>
    <subcellularLocation>
        <location evidence="2">Cytoplasm</location>
        <location evidence="2">Cytoskeleton</location>
        <location evidence="2">Spindle</location>
    </subcellularLocation>
    <subcellularLocation>
        <location evidence="1">Nucleus</location>
    </subcellularLocation>
</comment>
<evidence type="ECO:0000256" key="10">
    <source>
        <dbReference type="ARBA" id="ARBA00022829"/>
    </source>
</evidence>
<dbReference type="Pfam" id="PF08651">
    <property type="entry name" value="DASH_Duo1"/>
    <property type="match status" value="1"/>
</dbReference>
<keyword evidence="10" id="KW-0159">Chromosome partition</keyword>
<dbReference type="GO" id="GO:0007059">
    <property type="term" value="P:chromosome segregation"/>
    <property type="evidence" value="ECO:0007669"/>
    <property type="project" value="UniProtKB-KW"/>
</dbReference>
<gene>
    <name evidence="20" type="ORF">EKO27_g8403</name>
</gene>
<evidence type="ECO:0000256" key="7">
    <source>
        <dbReference type="ARBA" id="ARBA00022618"/>
    </source>
</evidence>
<evidence type="ECO:0000256" key="5">
    <source>
        <dbReference type="ARBA" id="ARBA00022454"/>
    </source>
</evidence>
<feature type="compositionally biased region" description="Basic and acidic residues" evidence="19">
    <location>
        <begin position="39"/>
        <end position="48"/>
    </location>
</feature>
<evidence type="ECO:0000256" key="9">
    <source>
        <dbReference type="ARBA" id="ARBA00022776"/>
    </source>
</evidence>
<evidence type="ECO:0000256" key="1">
    <source>
        <dbReference type="ARBA" id="ARBA00004123"/>
    </source>
</evidence>
<feature type="compositionally biased region" description="Basic and acidic residues" evidence="19">
    <location>
        <begin position="176"/>
        <end position="185"/>
    </location>
</feature>
<evidence type="ECO:0000256" key="17">
    <source>
        <dbReference type="ARBA" id="ARBA00044152"/>
    </source>
</evidence>
<dbReference type="GO" id="GO:0005874">
    <property type="term" value="C:microtubule"/>
    <property type="evidence" value="ECO:0007669"/>
    <property type="project" value="UniProtKB-KW"/>
</dbReference>
<keyword evidence="9" id="KW-0498">Mitosis</keyword>
<evidence type="ECO:0000256" key="8">
    <source>
        <dbReference type="ARBA" id="ARBA00022701"/>
    </source>
</evidence>
<keyword evidence="12" id="KW-0175">Coiled coil</keyword>
<proteinExistence type="inferred from homology"/>
<feature type="compositionally biased region" description="Basic and acidic residues" evidence="19">
    <location>
        <begin position="1"/>
        <end position="13"/>
    </location>
</feature>
<evidence type="ECO:0000256" key="6">
    <source>
        <dbReference type="ARBA" id="ARBA00022490"/>
    </source>
</evidence>
<evidence type="ECO:0000313" key="20">
    <source>
        <dbReference type="EMBL" id="RWA06710.1"/>
    </source>
</evidence>
<evidence type="ECO:0000256" key="13">
    <source>
        <dbReference type="ARBA" id="ARBA00023212"/>
    </source>
</evidence>
<organism evidence="20 21">
    <name type="scientific">Xylaria grammica</name>
    <dbReference type="NCBI Taxonomy" id="363999"/>
    <lineage>
        <taxon>Eukaryota</taxon>
        <taxon>Fungi</taxon>
        <taxon>Dikarya</taxon>
        <taxon>Ascomycota</taxon>
        <taxon>Pezizomycotina</taxon>
        <taxon>Sordariomycetes</taxon>
        <taxon>Xylariomycetidae</taxon>
        <taxon>Xylariales</taxon>
        <taxon>Xylariaceae</taxon>
        <taxon>Xylaria</taxon>
    </lineage>
</organism>
<keyword evidence="5" id="KW-0158">Chromosome</keyword>
<evidence type="ECO:0000256" key="4">
    <source>
        <dbReference type="ARBA" id="ARBA00005366"/>
    </source>
</evidence>
<dbReference type="InterPro" id="IPR013960">
    <property type="entry name" value="DASH_Duo1"/>
</dbReference>
<feature type="compositionally biased region" description="Polar residues" evidence="19">
    <location>
        <begin position="17"/>
        <end position="26"/>
    </location>
</feature>
<dbReference type="EMBL" id="RYZI01000315">
    <property type="protein sequence ID" value="RWA06710.1"/>
    <property type="molecule type" value="Genomic_DNA"/>
</dbReference>
<accession>A0A439CX42</accession>
<evidence type="ECO:0000256" key="11">
    <source>
        <dbReference type="ARBA" id="ARBA00022838"/>
    </source>
</evidence>
<sequence>MADHQEDSDHEDLFPSPSDTKTPKTQQPDRPKTPSNQHNRYEDSEDAREAALQRELEGVRNMNELIEGVVGTLERAKGNMQTVSSTVNAASTLLNTWTRILSQTEHNQRLLLNPSWKGATQDLADIESEAAAKAAAAERRAAEEERRRAEARRRAEEGQRQREAAANSSTAGTTRGRGDWNHKTDFGNGHGPIVGHHILEHLEY</sequence>
<evidence type="ECO:0000256" key="15">
    <source>
        <dbReference type="ARBA" id="ARBA00023306"/>
    </source>
</evidence>
<name>A0A439CX42_9PEZI</name>
<evidence type="ECO:0000256" key="2">
    <source>
        <dbReference type="ARBA" id="ARBA00004186"/>
    </source>
</evidence>
<dbReference type="GO" id="GO:0000278">
    <property type="term" value="P:mitotic cell cycle"/>
    <property type="evidence" value="ECO:0007669"/>
    <property type="project" value="InterPro"/>
</dbReference>
<dbReference type="STRING" id="363999.A0A439CX42"/>
<keyword evidence="11" id="KW-0995">Kinetochore</keyword>
<evidence type="ECO:0000256" key="3">
    <source>
        <dbReference type="ARBA" id="ARBA00004629"/>
    </source>
</evidence>
<protein>
    <recommendedName>
        <fullName evidence="17">DASH complex subunit DUO1</fullName>
    </recommendedName>
    <alternativeName>
        <fullName evidence="18">Outer kinetochore protein DUO1</fullName>
    </alternativeName>
</protein>
<dbReference type="AlphaFoldDB" id="A0A439CX42"/>
<reference evidence="20 21" key="1">
    <citation type="submission" date="2018-12" db="EMBL/GenBank/DDBJ databases">
        <title>Draft genome sequence of Xylaria grammica IHI A82.</title>
        <authorList>
            <person name="Buettner E."/>
            <person name="Kellner H."/>
        </authorList>
    </citation>
    <scope>NUCLEOTIDE SEQUENCE [LARGE SCALE GENOMIC DNA]</scope>
    <source>
        <strain evidence="20 21">IHI A82</strain>
    </source>
</reference>
<evidence type="ECO:0000256" key="14">
    <source>
        <dbReference type="ARBA" id="ARBA00023242"/>
    </source>
</evidence>
<keyword evidence="8" id="KW-0493">Microtubule</keyword>
<evidence type="ECO:0000313" key="21">
    <source>
        <dbReference type="Proteomes" id="UP000286045"/>
    </source>
</evidence>
<feature type="region of interest" description="Disordered" evidence="19">
    <location>
        <begin position="136"/>
        <end position="191"/>
    </location>
</feature>
<keyword evidence="7" id="KW-0132">Cell division</keyword>
<keyword evidence="14" id="KW-0539">Nucleus</keyword>
<evidence type="ECO:0000256" key="18">
    <source>
        <dbReference type="ARBA" id="ARBA00044358"/>
    </source>
</evidence>
<keyword evidence="16" id="KW-0137">Centromere</keyword>
<dbReference type="GO" id="GO:0072686">
    <property type="term" value="C:mitotic spindle"/>
    <property type="evidence" value="ECO:0007669"/>
    <property type="project" value="InterPro"/>
</dbReference>
<keyword evidence="13" id="KW-0206">Cytoskeleton</keyword>
<feature type="compositionally biased region" description="Basic and acidic residues" evidence="19">
    <location>
        <begin position="136"/>
        <end position="163"/>
    </location>
</feature>
<keyword evidence="15" id="KW-0131">Cell cycle</keyword>
<keyword evidence="6" id="KW-0963">Cytoplasm</keyword>
<dbReference type="Proteomes" id="UP000286045">
    <property type="component" value="Unassembled WGS sequence"/>
</dbReference>
<keyword evidence="21" id="KW-1185">Reference proteome</keyword>
<comment type="similarity">
    <text evidence="4">Belongs to the DASH complex DUO1 family.</text>
</comment>
<evidence type="ECO:0000256" key="12">
    <source>
        <dbReference type="ARBA" id="ARBA00023054"/>
    </source>
</evidence>
<dbReference type="GO" id="GO:0051301">
    <property type="term" value="P:cell division"/>
    <property type="evidence" value="ECO:0007669"/>
    <property type="project" value="UniProtKB-KW"/>
</dbReference>